<feature type="compositionally biased region" description="Polar residues" evidence="1">
    <location>
        <begin position="177"/>
        <end position="190"/>
    </location>
</feature>
<gene>
    <name evidence="2" type="ORF">P5673_009921</name>
</gene>
<evidence type="ECO:0000313" key="2">
    <source>
        <dbReference type="EMBL" id="KAK2566411.1"/>
    </source>
</evidence>
<feature type="compositionally biased region" description="Polar residues" evidence="1">
    <location>
        <begin position="202"/>
        <end position="211"/>
    </location>
</feature>
<sequence length="211" mass="23869">MANSVERVLPPLDLTASPSRVAERWRQWKRSIDGKGITNAARKQLQLLHLAVMEVQDIYENIQDLGSWTGLLCLRKLDAHFRADDNVPYERHVFRQIAPMQGKTADKFMVCLRKQARHFNFFGESLNENLRNQLAEKLADAELKKKLLEVQLIIYITREAALDKIRKLEASPEQAKQMVNPNQEPGTSTDMVGKTSGIGSKGNVSKTCPGK</sequence>
<name>A0AAD9QS73_ACRCE</name>
<dbReference type="AlphaFoldDB" id="A0AAD9QS73"/>
<comment type="caution">
    <text evidence="2">The sequence shown here is derived from an EMBL/GenBank/DDBJ whole genome shotgun (WGS) entry which is preliminary data.</text>
</comment>
<dbReference type="PANTHER" id="PTHR33198">
    <property type="entry name" value="ANK_REP_REGION DOMAIN-CONTAINING PROTEIN-RELATED"/>
    <property type="match status" value="1"/>
</dbReference>
<evidence type="ECO:0000313" key="3">
    <source>
        <dbReference type="Proteomes" id="UP001249851"/>
    </source>
</evidence>
<feature type="region of interest" description="Disordered" evidence="1">
    <location>
        <begin position="171"/>
        <end position="211"/>
    </location>
</feature>
<proteinExistence type="predicted"/>
<keyword evidence="3" id="KW-1185">Reference proteome</keyword>
<dbReference type="EMBL" id="JARQWQ010000017">
    <property type="protein sequence ID" value="KAK2566411.1"/>
    <property type="molecule type" value="Genomic_DNA"/>
</dbReference>
<evidence type="ECO:0000256" key="1">
    <source>
        <dbReference type="SAM" id="MobiDB-lite"/>
    </source>
</evidence>
<reference evidence="2" key="2">
    <citation type="journal article" date="2023" name="Science">
        <title>Genomic signatures of disease resistance in endangered staghorn corals.</title>
        <authorList>
            <person name="Vollmer S.V."/>
            <person name="Selwyn J.D."/>
            <person name="Despard B.A."/>
            <person name="Roesel C.L."/>
        </authorList>
    </citation>
    <scope>NUCLEOTIDE SEQUENCE</scope>
    <source>
        <strain evidence="2">K2</strain>
    </source>
</reference>
<reference evidence="2" key="1">
    <citation type="journal article" date="2023" name="G3 (Bethesda)">
        <title>Whole genome assembly and annotation of the endangered Caribbean coral Acropora cervicornis.</title>
        <authorList>
            <person name="Selwyn J.D."/>
            <person name="Vollmer S.V."/>
        </authorList>
    </citation>
    <scope>NUCLEOTIDE SEQUENCE</scope>
    <source>
        <strain evidence="2">K2</strain>
    </source>
</reference>
<organism evidence="2 3">
    <name type="scientific">Acropora cervicornis</name>
    <name type="common">Staghorn coral</name>
    <dbReference type="NCBI Taxonomy" id="6130"/>
    <lineage>
        <taxon>Eukaryota</taxon>
        <taxon>Metazoa</taxon>
        <taxon>Cnidaria</taxon>
        <taxon>Anthozoa</taxon>
        <taxon>Hexacorallia</taxon>
        <taxon>Scleractinia</taxon>
        <taxon>Astrocoeniina</taxon>
        <taxon>Acroporidae</taxon>
        <taxon>Acropora</taxon>
    </lineage>
</organism>
<accession>A0AAD9QS73</accession>
<dbReference type="Proteomes" id="UP001249851">
    <property type="component" value="Unassembled WGS sequence"/>
</dbReference>
<protein>
    <submittedName>
        <fullName evidence="2">Uncharacterized protein</fullName>
    </submittedName>
</protein>